<dbReference type="AlphaFoldDB" id="A0A7I8VMK4"/>
<protein>
    <submittedName>
        <fullName evidence="1">DgyrCDS6282</fullName>
    </submittedName>
</protein>
<name>A0A7I8VMK4_9ANNE</name>
<proteinExistence type="predicted"/>
<organism evidence="1 2">
    <name type="scientific">Dimorphilus gyrociliatus</name>
    <dbReference type="NCBI Taxonomy" id="2664684"/>
    <lineage>
        <taxon>Eukaryota</taxon>
        <taxon>Metazoa</taxon>
        <taxon>Spiralia</taxon>
        <taxon>Lophotrochozoa</taxon>
        <taxon>Annelida</taxon>
        <taxon>Polychaeta</taxon>
        <taxon>Polychaeta incertae sedis</taxon>
        <taxon>Dinophilidae</taxon>
        <taxon>Dimorphilus</taxon>
    </lineage>
</organism>
<comment type="caution">
    <text evidence="1">The sequence shown here is derived from an EMBL/GenBank/DDBJ whole genome shotgun (WGS) entry which is preliminary data.</text>
</comment>
<reference evidence="1 2" key="1">
    <citation type="submission" date="2020-08" db="EMBL/GenBank/DDBJ databases">
        <authorList>
            <person name="Hejnol A."/>
        </authorList>
    </citation>
    <scope>NUCLEOTIDE SEQUENCE [LARGE SCALE GENOMIC DNA]</scope>
</reference>
<keyword evidence="2" id="KW-1185">Reference proteome</keyword>
<gene>
    <name evidence="1" type="ORF">DGYR_LOCUS6035</name>
</gene>
<sequence>MRRSIIDSNTNDQIAIKGFISAEVGALRKEIANLTGRFLSLESIYRATTEELYSVELTIKMYKQEMEFLELEEENILSHKENLIAENHGLLALLKICNEDLSDREEKKQQKTSTTFSTAIANEIDKRIAQHLPEDTTIFSNITGQILKKDQFRKRNIKSKTSERGSKILSPMASSANSYRRKAYQDIYLF</sequence>
<accession>A0A7I8VMK4</accession>
<dbReference type="EMBL" id="CAJFCJ010000007">
    <property type="protein sequence ID" value="CAD5117515.1"/>
    <property type="molecule type" value="Genomic_DNA"/>
</dbReference>
<evidence type="ECO:0000313" key="2">
    <source>
        <dbReference type="Proteomes" id="UP000549394"/>
    </source>
</evidence>
<dbReference type="Proteomes" id="UP000549394">
    <property type="component" value="Unassembled WGS sequence"/>
</dbReference>
<evidence type="ECO:0000313" key="1">
    <source>
        <dbReference type="EMBL" id="CAD5117515.1"/>
    </source>
</evidence>